<name>A0A8X6XUM2_9ARAC</name>
<dbReference type="EMBL" id="BMAV01012720">
    <property type="protein sequence ID" value="GFY59646.1"/>
    <property type="molecule type" value="Genomic_DNA"/>
</dbReference>
<evidence type="ECO:0000313" key="2">
    <source>
        <dbReference type="Proteomes" id="UP000886998"/>
    </source>
</evidence>
<evidence type="ECO:0000313" key="1">
    <source>
        <dbReference type="EMBL" id="GFY59646.1"/>
    </source>
</evidence>
<accession>A0A8X6XUM2</accession>
<dbReference type="AlphaFoldDB" id="A0A8X6XUM2"/>
<proteinExistence type="predicted"/>
<sequence length="82" mass="9557">MRSIRSFFSAGQVEHFNVRLDFQSEKNKRNGVNKIQPVTQTRRVLKSKEQAPMPVNKRKVPPLLIKEDAAQGLWPVRFPEQQ</sequence>
<gene>
    <name evidence="1" type="ORF">TNIN_279411</name>
</gene>
<organism evidence="1 2">
    <name type="scientific">Trichonephila inaurata madagascariensis</name>
    <dbReference type="NCBI Taxonomy" id="2747483"/>
    <lineage>
        <taxon>Eukaryota</taxon>
        <taxon>Metazoa</taxon>
        <taxon>Ecdysozoa</taxon>
        <taxon>Arthropoda</taxon>
        <taxon>Chelicerata</taxon>
        <taxon>Arachnida</taxon>
        <taxon>Araneae</taxon>
        <taxon>Araneomorphae</taxon>
        <taxon>Entelegynae</taxon>
        <taxon>Araneoidea</taxon>
        <taxon>Nephilidae</taxon>
        <taxon>Trichonephila</taxon>
        <taxon>Trichonephila inaurata</taxon>
    </lineage>
</organism>
<protein>
    <submittedName>
        <fullName evidence="1">Uncharacterized protein</fullName>
    </submittedName>
</protein>
<dbReference type="Proteomes" id="UP000886998">
    <property type="component" value="Unassembled WGS sequence"/>
</dbReference>
<reference evidence="1" key="1">
    <citation type="submission" date="2020-08" db="EMBL/GenBank/DDBJ databases">
        <title>Multicomponent nature underlies the extraordinary mechanical properties of spider dragline silk.</title>
        <authorList>
            <person name="Kono N."/>
            <person name="Nakamura H."/>
            <person name="Mori M."/>
            <person name="Yoshida Y."/>
            <person name="Ohtoshi R."/>
            <person name="Malay A.D."/>
            <person name="Moran D.A.P."/>
            <person name="Tomita M."/>
            <person name="Numata K."/>
            <person name="Arakawa K."/>
        </authorList>
    </citation>
    <scope>NUCLEOTIDE SEQUENCE</scope>
</reference>
<comment type="caution">
    <text evidence="1">The sequence shown here is derived from an EMBL/GenBank/DDBJ whole genome shotgun (WGS) entry which is preliminary data.</text>
</comment>
<keyword evidence="2" id="KW-1185">Reference proteome</keyword>